<dbReference type="Proteomes" id="UP001151699">
    <property type="component" value="Chromosome X"/>
</dbReference>
<dbReference type="EMBL" id="WJQU01000003">
    <property type="protein sequence ID" value="KAJ6639722.1"/>
    <property type="molecule type" value="Genomic_DNA"/>
</dbReference>
<dbReference type="AlphaFoldDB" id="A0A9Q0S0F5"/>
<organism evidence="1 2">
    <name type="scientific">Pseudolycoriella hygida</name>
    <dbReference type="NCBI Taxonomy" id="35572"/>
    <lineage>
        <taxon>Eukaryota</taxon>
        <taxon>Metazoa</taxon>
        <taxon>Ecdysozoa</taxon>
        <taxon>Arthropoda</taxon>
        <taxon>Hexapoda</taxon>
        <taxon>Insecta</taxon>
        <taxon>Pterygota</taxon>
        <taxon>Neoptera</taxon>
        <taxon>Endopterygota</taxon>
        <taxon>Diptera</taxon>
        <taxon>Nematocera</taxon>
        <taxon>Sciaroidea</taxon>
        <taxon>Sciaridae</taxon>
        <taxon>Pseudolycoriella</taxon>
    </lineage>
</organism>
<protein>
    <submittedName>
        <fullName evidence="1">Uncharacterized protein</fullName>
    </submittedName>
</protein>
<sequence>MSESHEAVFLKLHAHAEAGLTQVSNGMIYICRICRMTPDTGIRTEREWMQHLLSDEHQNIHRNHQMLRKVLWDLDRTITVTNIEGISQLDILDYIYKPNNYVVDFSYLSRKSGGTRACYALMSSAYEVNKLVSTRVHQISGRKVYIYLLDAKTIFKFLKWRNNILSRNRRLNDSNDSI</sequence>
<evidence type="ECO:0000313" key="2">
    <source>
        <dbReference type="Proteomes" id="UP001151699"/>
    </source>
</evidence>
<gene>
    <name evidence="1" type="ORF">Bhyg_12469</name>
</gene>
<reference evidence="1" key="1">
    <citation type="submission" date="2022-07" db="EMBL/GenBank/DDBJ databases">
        <authorList>
            <person name="Trinca V."/>
            <person name="Uliana J.V.C."/>
            <person name="Torres T.T."/>
            <person name="Ward R.J."/>
            <person name="Monesi N."/>
        </authorList>
    </citation>
    <scope>NUCLEOTIDE SEQUENCE</scope>
    <source>
        <strain evidence="1">HSMRA1968</strain>
        <tissue evidence="1">Whole embryos</tissue>
    </source>
</reference>
<accession>A0A9Q0S0F5</accession>
<comment type="caution">
    <text evidence="1">The sequence shown here is derived from an EMBL/GenBank/DDBJ whole genome shotgun (WGS) entry which is preliminary data.</text>
</comment>
<name>A0A9Q0S0F5_9DIPT</name>
<proteinExistence type="predicted"/>
<evidence type="ECO:0000313" key="1">
    <source>
        <dbReference type="EMBL" id="KAJ6639722.1"/>
    </source>
</evidence>
<keyword evidence="2" id="KW-1185">Reference proteome</keyword>